<keyword evidence="1" id="KW-0812">Transmembrane</keyword>
<name>A0A3N1XTN8_9GAMM</name>
<reference evidence="2 3" key="1">
    <citation type="submission" date="2018-11" db="EMBL/GenBank/DDBJ databases">
        <title>Genomic Encyclopedia of Type Strains, Phase IV (KMG-IV): sequencing the most valuable type-strain genomes for metagenomic binning, comparative biology and taxonomic classification.</title>
        <authorList>
            <person name="Goeker M."/>
        </authorList>
    </citation>
    <scope>NUCLEOTIDE SEQUENCE [LARGE SCALE GENOMIC DNA]</scope>
    <source>
        <strain evidence="2 3">DSM 100275</strain>
    </source>
</reference>
<feature type="transmembrane region" description="Helical" evidence="1">
    <location>
        <begin position="394"/>
        <end position="414"/>
    </location>
</feature>
<feature type="transmembrane region" description="Helical" evidence="1">
    <location>
        <begin position="278"/>
        <end position="301"/>
    </location>
</feature>
<keyword evidence="3" id="KW-1185">Reference proteome</keyword>
<feature type="transmembrane region" description="Helical" evidence="1">
    <location>
        <begin position="54"/>
        <end position="75"/>
    </location>
</feature>
<dbReference type="EMBL" id="RJVI01000003">
    <property type="protein sequence ID" value="ROR29531.1"/>
    <property type="molecule type" value="Genomic_DNA"/>
</dbReference>
<feature type="transmembrane region" description="Helical" evidence="1">
    <location>
        <begin position="21"/>
        <end position="42"/>
    </location>
</feature>
<accession>A0A3N1XTN8</accession>
<proteinExistence type="predicted"/>
<sequence length="428" mass="44252">MGRFGNLSFERIPPLGVPLRFFLTAPWLGAAAGVALVLWGGAALTMRWAPETLAVVHLVTLGFLLTVMAGAVYQVMPVLTGVPLPGAAALGPWVHAGVLAGALLAPAGLAGVRWAAAAGTAVLGAALAVFLAQGFAAAARVGWRHESGRSVAMALVALAVTAGLGLHLLAGHAGWGVLARQLTDLHWVWALAGWLGLLVMGVGFQVVPMFQVTPPYPKPVTCCLPAALLGLLALWSGTRGVPAAEVAAAALIGLAAATFAAATLVLQQRRKRKVWDVTVAFWRLGMGALLAGLVAVAAARAAGDARLALLAGILLLAGWGVSLVSGMLYKIVPFLAWLHLQNVLVARSLLGRHRIPNMKQFVDDGRARLQFRLHAAALALLAAAPWAGDAAARLAGLLLALSFALLGVNLAAAARRYRHERARLDAAG</sequence>
<dbReference type="AlphaFoldDB" id="A0A3N1XTN8"/>
<evidence type="ECO:0000256" key="1">
    <source>
        <dbReference type="SAM" id="Phobius"/>
    </source>
</evidence>
<evidence type="ECO:0000313" key="2">
    <source>
        <dbReference type="EMBL" id="ROR29531.1"/>
    </source>
</evidence>
<keyword evidence="1" id="KW-1133">Transmembrane helix</keyword>
<feature type="transmembrane region" description="Helical" evidence="1">
    <location>
        <begin position="243"/>
        <end position="266"/>
    </location>
</feature>
<feature type="transmembrane region" description="Helical" evidence="1">
    <location>
        <begin position="151"/>
        <end position="175"/>
    </location>
</feature>
<protein>
    <submittedName>
        <fullName evidence="2">Uncharacterized protein</fullName>
    </submittedName>
</protein>
<feature type="transmembrane region" description="Helical" evidence="1">
    <location>
        <begin position="87"/>
        <end position="108"/>
    </location>
</feature>
<organism evidence="2 3">
    <name type="scientific">Inmirania thermothiophila</name>
    <dbReference type="NCBI Taxonomy" id="1750597"/>
    <lineage>
        <taxon>Bacteria</taxon>
        <taxon>Pseudomonadati</taxon>
        <taxon>Pseudomonadota</taxon>
        <taxon>Gammaproteobacteria</taxon>
        <taxon>Chromatiales</taxon>
        <taxon>Ectothiorhodospiraceae</taxon>
        <taxon>Inmirania</taxon>
    </lineage>
</organism>
<feature type="transmembrane region" description="Helical" evidence="1">
    <location>
        <begin position="187"/>
        <end position="207"/>
    </location>
</feature>
<dbReference type="RefSeq" id="WP_123401949.1">
    <property type="nucleotide sequence ID" value="NZ_RJVI01000003.1"/>
</dbReference>
<keyword evidence="1" id="KW-0472">Membrane</keyword>
<comment type="caution">
    <text evidence="2">The sequence shown here is derived from an EMBL/GenBank/DDBJ whole genome shotgun (WGS) entry which is preliminary data.</text>
</comment>
<dbReference type="Proteomes" id="UP000276634">
    <property type="component" value="Unassembled WGS sequence"/>
</dbReference>
<gene>
    <name evidence="2" type="ORF">EDC57_2201</name>
</gene>
<feature type="transmembrane region" description="Helical" evidence="1">
    <location>
        <begin position="307"/>
        <end position="329"/>
    </location>
</feature>
<feature type="transmembrane region" description="Helical" evidence="1">
    <location>
        <begin position="114"/>
        <end position="139"/>
    </location>
</feature>
<evidence type="ECO:0000313" key="3">
    <source>
        <dbReference type="Proteomes" id="UP000276634"/>
    </source>
</evidence>
<feature type="transmembrane region" description="Helical" evidence="1">
    <location>
        <begin position="369"/>
        <end position="388"/>
    </location>
</feature>